<feature type="chain" id="PRO_5003711607" description="Peptidase C39-like domain-containing protein" evidence="1">
    <location>
        <begin position="27"/>
        <end position="174"/>
    </location>
</feature>
<name>I7KL41_9LACO</name>
<dbReference type="Pfam" id="PF13529">
    <property type="entry name" value="Peptidase_C39_2"/>
    <property type="match status" value="1"/>
</dbReference>
<evidence type="ECO:0000313" key="3">
    <source>
        <dbReference type="EMBL" id="CCI85049.1"/>
    </source>
</evidence>
<dbReference type="Proteomes" id="UP000009311">
    <property type="component" value="Unassembled WGS sequence"/>
</dbReference>
<keyword evidence="1" id="KW-0732">Signal</keyword>
<feature type="domain" description="Peptidase C39-like" evidence="2">
    <location>
        <begin position="35"/>
        <end position="148"/>
    </location>
</feature>
<protein>
    <recommendedName>
        <fullName evidence="2">Peptidase C39-like domain-containing protein</fullName>
    </recommendedName>
</protein>
<feature type="signal peptide" evidence="1">
    <location>
        <begin position="1"/>
        <end position="26"/>
    </location>
</feature>
<dbReference type="PANTHER" id="PTHR37806">
    <property type="entry name" value="LMO0724 PROTEIN"/>
    <property type="match status" value="1"/>
</dbReference>
<dbReference type="PANTHER" id="PTHR37806:SF1">
    <property type="entry name" value="PEPTIDASE C39-LIKE DOMAIN-CONTAINING PROTEIN"/>
    <property type="match status" value="1"/>
</dbReference>
<gene>
    <name evidence="3" type="ORF">BN53_02920</name>
</gene>
<dbReference type="AlphaFoldDB" id="I7KL41"/>
<dbReference type="Gene3D" id="3.90.70.10">
    <property type="entry name" value="Cysteine proteinases"/>
    <property type="match status" value="1"/>
</dbReference>
<reference evidence="3 4" key="1">
    <citation type="submission" date="2012-06" db="EMBL/GenBank/DDBJ databases">
        <title>Draft Genome Sequence of Lactobacillus pasteurii CRBIP 24.76T.</title>
        <authorList>
            <person name="Cousin S."/>
            <person name="Bouchier C."/>
            <person name="Loux V."/>
            <person name="Ma L."/>
            <person name="Creno S."/>
            <person name="Bizet C."/>
            <person name="Clermont D."/>
        </authorList>
    </citation>
    <scope>NUCLEOTIDE SEQUENCE [LARGE SCALE GENOMIC DNA]</scope>
    <source>
        <strain evidence="4">CRBIP 24.76T</strain>
    </source>
</reference>
<organism evidence="3 4">
    <name type="scientific">Lactobacillus pasteurii DSM 23907 = CRBIP 24.76</name>
    <dbReference type="NCBI Taxonomy" id="1423790"/>
    <lineage>
        <taxon>Bacteria</taxon>
        <taxon>Bacillati</taxon>
        <taxon>Bacillota</taxon>
        <taxon>Bacilli</taxon>
        <taxon>Lactobacillales</taxon>
        <taxon>Lactobacillaceae</taxon>
        <taxon>Lactobacillus</taxon>
    </lineage>
</organism>
<evidence type="ECO:0000259" key="2">
    <source>
        <dbReference type="Pfam" id="PF13529"/>
    </source>
</evidence>
<dbReference type="STRING" id="1423790.BN53_02920"/>
<dbReference type="InterPro" id="IPR039564">
    <property type="entry name" value="Peptidase_C39-like"/>
</dbReference>
<evidence type="ECO:0000313" key="4">
    <source>
        <dbReference type="Proteomes" id="UP000009311"/>
    </source>
</evidence>
<dbReference type="eggNOG" id="COG4990">
    <property type="taxonomic scope" value="Bacteria"/>
</dbReference>
<accession>I7KL41</accession>
<dbReference type="EMBL" id="CAKD01000017">
    <property type="protein sequence ID" value="CCI85049.1"/>
    <property type="molecule type" value="Genomic_DNA"/>
</dbReference>
<sequence length="174" mass="18927">MKKNTIYKAALALLLLAGTNSTPVLADETTSQKPAVIMMLNFAGVHISKTKAAAVMPRSSNPNRGFIGSPYKAYPLGYLVAPNGVKPVVKRYLGKAVNMTGYPISALKQKLLKSHLVVVWVGAFDTFSNHALTLTGYKGSTLFYNDPWTGKKASISEASFRVHWALDAYRALSY</sequence>
<dbReference type="RefSeq" id="WP_009559598.1">
    <property type="nucleotide sequence ID" value="NZ_AYZN01000010.1"/>
</dbReference>
<keyword evidence="4" id="KW-1185">Reference proteome</keyword>
<proteinExistence type="predicted"/>
<comment type="caution">
    <text evidence="3">The sequence shown here is derived from an EMBL/GenBank/DDBJ whole genome shotgun (WGS) entry which is preliminary data.</text>
</comment>
<evidence type="ECO:0000256" key="1">
    <source>
        <dbReference type="SAM" id="SignalP"/>
    </source>
</evidence>